<dbReference type="SUPFAM" id="SSF57302">
    <property type="entry name" value="Snake toxin-like"/>
    <property type="match status" value="1"/>
</dbReference>
<protein>
    <recommendedName>
        <fullName evidence="3">UPAR/Ly6 domain-containing protein</fullName>
    </recommendedName>
</protein>
<feature type="domain" description="UPAR/Ly6" evidence="3">
    <location>
        <begin position="119"/>
        <end position="156"/>
    </location>
</feature>
<keyword evidence="5" id="KW-1185">Reference proteome</keyword>
<gene>
    <name evidence="4" type="ORF">GDO81_007075</name>
</gene>
<sequence length="169" mass="18664">EQSVKCNSCLDRTSDHCNSIAEVTCVGFSQCATVAGFIKIGDVKTPFIYNGCPFDVPNKSWLFISAKGFYMQSYVTYCSWEKCNMNYWKSHTHLVVYPNVAKQVSVDPFLVPQDAETSNGLSCDSCYEEGTVEGCTASERIDCGGDQTICVDYRGVVKNPGTVYSIYSV</sequence>
<dbReference type="Pfam" id="PF00021">
    <property type="entry name" value="UPAR_LY6"/>
    <property type="match status" value="2"/>
</dbReference>
<keyword evidence="2" id="KW-0964">Secreted</keyword>
<evidence type="ECO:0000256" key="2">
    <source>
        <dbReference type="ARBA" id="ARBA00022525"/>
    </source>
</evidence>
<dbReference type="PANTHER" id="PTHR20914:SF30">
    <property type="entry name" value="LY6_PLAUR DOMAIN CONTAINING 9"/>
    <property type="match status" value="1"/>
</dbReference>
<organism evidence="4 5">
    <name type="scientific">Engystomops pustulosus</name>
    <name type="common">Tungara frog</name>
    <name type="synonym">Physalaemus pustulosus</name>
    <dbReference type="NCBI Taxonomy" id="76066"/>
    <lineage>
        <taxon>Eukaryota</taxon>
        <taxon>Metazoa</taxon>
        <taxon>Chordata</taxon>
        <taxon>Craniata</taxon>
        <taxon>Vertebrata</taxon>
        <taxon>Euteleostomi</taxon>
        <taxon>Amphibia</taxon>
        <taxon>Batrachia</taxon>
        <taxon>Anura</taxon>
        <taxon>Neobatrachia</taxon>
        <taxon>Hyloidea</taxon>
        <taxon>Leptodactylidae</taxon>
        <taxon>Leiuperinae</taxon>
        <taxon>Engystomops</taxon>
    </lineage>
</organism>
<accession>A0AAV7C5W5</accession>
<evidence type="ECO:0000259" key="3">
    <source>
        <dbReference type="Pfam" id="PF00021"/>
    </source>
</evidence>
<dbReference type="GO" id="GO:0005576">
    <property type="term" value="C:extracellular region"/>
    <property type="evidence" value="ECO:0007669"/>
    <property type="project" value="UniProtKB-SubCell"/>
</dbReference>
<proteinExistence type="predicted"/>
<dbReference type="PANTHER" id="PTHR20914">
    <property type="entry name" value="LY6/PLAUR DOMAIN-CONTAINING PROTEIN 8"/>
    <property type="match status" value="1"/>
</dbReference>
<feature type="domain" description="UPAR/Ly6" evidence="3">
    <location>
        <begin position="2"/>
        <end position="85"/>
    </location>
</feature>
<dbReference type="Proteomes" id="UP000824782">
    <property type="component" value="Unassembled WGS sequence"/>
</dbReference>
<evidence type="ECO:0000313" key="5">
    <source>
        <dbReference type="Proteomes" id="UP000824782"/>
    </source>
</evidence>
<feature type="non-terminal residue" evidence="4">
    <location>
        <position position="1"/>
    </location>
</feature>
<dbReference type="AlphaFoldDB" id="A0AAV7C5W5"/>
<evidence type="ECO:0000256" key="1">
    <source>
        <dbReference type="ARBA" id="ARBA00004613"/>
    </source>
</evidence>
<reference evidence="4" key="1">
    <citation type="thesis" date="2020" institute="ProQuest LLC" country="789 East Eisenhower Parkway, Ann Arbor, MI, USA">
        <title>Comparative Genomics and Chromosome Evolution.</title>
        <authorList>
            <person name="Mudd A.B."/>
        </authorList>
    </citation>
    <scope>NUCLEOTIDE SEQUENCE</scope>
    <source>
        <strain evidence="4">237g6f4</strain>
        <tissue evidence="4">Blood</tissue>
    </source>
</reference>
<comment type="subcellular location">
    <subcellularLocation>
        <location evidence="1">Secreted</location>
    </subcellularLocation>
</comment>
<evidence type="ECO:0000313" key="4">
    <source>
        <dbReference type="EMBL" id="KAG8580004.1"/>
    </source>
</evidence>
<dbReference type="EMBL" id="WNYA01000003">
    <property type="protein sequence ID" value="KAG8580004.1"/>
    <property type="molecule type" value="Genomic_DNA"/>
</dbReference>
<dbReference type="InterPro" id="IPR050918">
    <property type="entry name" value="CNF-like_PLA2_Inhibitor"/>
</dbReference>
<dbReference type="Gene3D" id="2.10.60.10">
    <property type="entry name" value="CD59"/>
    <property type="match status" value="1"/>
</dbReference>
<name>A0AAV7C5W5_ENGPU</name>
<dbReference type="InterPro" id="IPR045860">
    <property type="entry name" value="Snake_toxin-like_sf"/>
</dbReference>
<comment type="caution">
    <text evidence="4">The sequence shown here is derived from an EMBL/GenBank/DDBJ whole genome shotgun (WGS) entry which is preliminary data.</text>
</comment>
<dbReference type="InterPro" id="IPR016054">
    <property type="entry name" value="LY6_UPA_recep-like"/>
</dbReference>